<dbReference type="Pfam" id="PF07681">
    <property type="entry name" value="DoxX"/>
    <property type="match status" value="1"/>
</dbReference>
<protein>
    <submittedName>
        <fullName evidence="8">DoxX family protein</fullName>
    </submittedName>
</protein>
<feature type="transmembrane region" description="Helical" evidence="7">
    <location>
        <begin position="104"/>
        <end position="127"/>
    </location>
</feature>
<evidence type="ECO:0000256" key="2">
    <source>
        <dbReference type="ARBA" id="ARBA00006679"/>
    </source>
</evidence>
<evidence type="ECO:0000256" key="5">
    <source>
        <dbReference type="ARBA" id="ARBA00022989"/>
    </source>
</evidence>
<proteinExistence type="inferred from homology"/>
<evidence type="ECO:0000256" key="7">
    <source>
        <dbReference type="SAM" id="Phobius"/>
    </source>
</evidence>
<dbReference type="PANTHER" id="PTHR33452">
    <property type="entry name" value="OXIDOREDUCTASE CATD-RELATED"/>
    <property type="match status" value="1"/>
</dbReference>
<dbReference type="GO" id="GO:0005886">
    <property type="term" value="C:plasma membrane"/>
    <property type="evidence" value="ECO:0007669"/>
    <property type="project" value="UniProtKB-SubCell"/>
</dbReference>
<sequence>MRTLLHPTIPGGTDLALLALRVIAGIVLIAHGWQKLDEFTPAGTEAFLGDAGVPLAGIAAWWLIITEIGGGIALLFGVLTPVVALIGIANMIGAIAFVHAGNGLFVAAGGVELVLLLIAALAPLALLGAGRLSVDRLIAAPAR</sequence>
<comment type="caution">
    <text evidence="8">The sequence shown here is derived from an EMBL/GenBank/DDBJ whole genome shotgun (WGS) entry which is preliminary data.</text>
</comment>
<keyword evidence="4 7" id="KW-0812">Transmembrane</keyword>
<keyword evidence="3" id="KW-1003">Cell membrane</keyword>
<evidence type="ECO:0000313" key="8">
    <source>
        <dbReference type="EMBL" id="RJS46453.1"/>
    </source>
</evidence>
<evidence type="ECO:0000256" key="4">
    <source>
        <dbReference type="ARBA" id="ARBA00022692"/>
    </source>
</evidence>
<evidence type="ECO:0000256" key="1">
    <source>
        <dbReference type="ARBA" id="ARBA00004651"/>
    </source>
</evidence>
<evidence type="ECO:0000256" key="6">
    <source>
        <dbReference type="ARBA" id="ARBA00023136"/>
    </source>
</evidence>
<dbReference type="InterPro" id="IPR051907">
    <property type="entry name" value="DoxX-like_oxidoreductase"/>
</dbReference>
<feature type="transmembrane region" description="Helical" evidence="7">
    <location>
        <begin position="46"/>
        <end position="65"/>
    </location>
</feature>
<feature type="transmembrane region" description="Helical" evidence="7">
    <location>
        <begin position="72"/>
        <end position="98"/>
    </location>
</feature>
<evidence type="ECO:0000256" key="3">
    <source>
        <dbReference type="ARBA" id="ARBA00022475"/>
    </source>
</evidence>
<dbReference type="RefSeq" id="WP_120060425.1">
    <property type="nucleotide sequence ID" value="NZ_QYRP01000002.1"/>
</dbReference>
<reference evidence="9" key="1">
    <citation type="submission" date="2018-09" db="EMBL/GenBank/DDBJ databases">
        <authorList>
            <person name="Zhu H."/>
        </authorList>
    </citation>
    <scope>NUCLEOTIDE SEQUENCE [LARGE SCALE GENOMIC DNA]</scope>
    <source>
        <strain evidence="9">K1W22B-1</strain>
    </source>
</reference>
<keyword evidence="5 7" id="KW-1133">Transmembrane helix</keyword>
<feature type="transmembrane region" description="Helical" evidence="7">
    <location>
        <begin position="12"/>
        <end position="34"/>
    </location>
</feature>
<organism evidence="8 9">
    <name type="scientific">Nocardioides cavernaquae</name>
    <dbReference type="NCBI Taxonomy" id="2321396"/>
    <lineage>
        <taxon>Bacteria</taxon>
        <taxon>Bacillati</taxon>
        <taxon>Actinomycetota</taxon>
        <taxon>Actinomycetes</taxon>
        <taxon>Propionibacteriales</taxon>
        <taxon>Nocardioidaceae</taxon>
        <taxon>Nocardioides</taxon>
    </lineage>
</organism>
<dbReference type="OrthoDB" id="1122432at2"/>
<dbReference type="AlphaFoldDB" id="A0A3A5H725"/>
<dbReference type="PANTHER" id="PTHR33452:SF1">
    <property type="entry name" value="INNER MEMBRANE PROTEIN YPHA-RELATED"/>
    <property type="match status" value="1"/>
</dbReference>
<dbReference type="InterPro" id="IPR032808">
    <property type="entry name" value="DoxX"/>
</dbReference>
<keyword evidence="9" id="KW-1185">Reference proteome</keyword>
<keyword evidence="6 7" id="KW-0472">Membrane</keyword>
<dbReference type="Proteomes" id="UP000276542">
    <property type="component" value="Unassembled WGS sequence"/>
</dbReference>
<comment type="subcellular location">
    <subcellularLocation>
        <location evidence="1">Cell membrane</location>
        <topology evidence="1">Multi-pass membrane protein</topology>
    </subcellularLocation>
</comment>
<gene>
    <name evidence="8" type="ORF">D4739_09685</name>
</gene>
<comment type="similarity">
    <text evidence="2">Belongs to the DoxX family.</text>
</comment>
<accession>A0A3A5H725</accession>
<name>A0A3A5H725_9ACTN</name>
<dbReference type="EMBL" id="QYRP01000002">
    <property type="protein sequence ID" value="RJS46453.1"/>
    <property type="molecule type" value="Genomic_DNA"/>
</dbReference>
<evidence type="ECO:0000313" key="9">
    <source>
        <dbReference type="Proteomes" id="UP000276542"/>
    </source>
</evidence>